<name>A0ABN7XCU3_GIGMA</name>
<feature type="non-terminal residue" evidence="1">
    <location>
        <position position="143"/>
    </location>
</feature>
<accession>A0ABN7XCU3</accession>
<reference evidence="1 2" key="1">
    <citation type="submission" date="2021-06" db="EMBL/GenBank/DDBJ databases">
        <authorList>
            <person name="Kallberg Y."/>
            <person name="Tangrot J."/>
            <person name="Rosling A."/>
        </authorList>
    </citation>
    <scope>NUCLEOTIDE SEQUENCE [LARGE SCALE GENOMIC DNA]</scope>
    <source>
        <strain evidence="1 2">120-4 pot B 10/14</strain>
    </source>
</reference>
<keyword evidence="2" id="KW-1185">Reference proteome</keyword>
<organism evidence="1 2">
    <name type="scientific">Gigaspora margarita</name>
    <dbReference type="NCBI Taxonomy" id="4874"/>
    <lineage>
        <taxon>Eukaryota</taxon>
        <taxon>Fungi</taxon>
        <taxon>Fungi incertae sedis</taxon>
        <taxon>Mucoromycota</taxon>
        <taxon>Glomeromycotina</taxon>
        <taxon>Glomeromycetes</taxon>
        <taxon>Diversisporales</taxon>
        <taxon>Gigasporaceae</taxon>
        <taxon>Gigaspora</taxon>
    </lineage>
</organism>
<protein>
    <submittedName>
        <fullName evidence="1">15340_t:CDS:1</fullName>
    </submittedName>
</protein>
<comment type="caution">
    <text evidence="1">The sequence shown here is derived from an EMBL/GenBank/DDBJ whole genome shotgun (WGS) entry which is preliminary data.</text>
</comment>
<evidence type="ECO:0000313" key="1">
    <source>
        <dbReference type="EMBL" id="CAG8852022.1"/>
    </source>
</evidence>
<evidence type="ECO:0000313" key="2">
    <source>
        <dbReference type="Proteomes" id="UP000789901"/>
    </source>
</evidence>
<feature type="non-terminal residue" evidence="1">
    <location>
        <position position="1"/>
    </location>
</feature>
<dbReference type="EMBL" id="CAJVQB010109277">
    <property type="protein sequence ID" value="CAG8852022.1"/>
    <property type="molecule type" value="Genomic_DNA"/>
</dbReference>
<proteinExistence type="predicted"/>
<dbReference type="Proteomes" id="UP000789901">
    <property type="component" value="Unassembled WGS sequence"/>
</dbReference>
<sequence length="143" mass="16707">NSKVWLLTYELPPNTKITIEDLKKWDEYFVKKASSIKSLLFTYLAHVKSNADRSKLIMGIPFFNELVTNLKADDFKYGGNKCQANLFGADKIDDILTEFQYFPFHFHTNVGKKEHQMEASLEAERQRSLNIDEELKLVWETLI</sequence>
<gene>
    <name evidence="1" type="ORF">GMARGA_LOCUS41029</name>
</gene>